<accession>A0A8C4R4P0</accession>
<protein>
    <recommendedName>
        <fullName evidence="3">Dystrophin</fullName>
    </recommendedName>
</protein>
<proteinExistence type="predicted"/>
<dbReference type="Gene3D" id="1.20.58.60">
    <property type="match status" value="2"/>
</dbReference>
<reference evidence="1" key="2">
    <citation type="submission" date="2025-09" db="UniProtKB">
        <authorList>
            <consortium name="Ensembl"/>
        </authorList>
    </citation>
    <scope>IDENTIFICATION</scope>
</reference>
<dbReference type="Proteomes" id="UP000694388">
    <property type="component" value="Unplaced"/>
</dbReference>
<dbReference type="Ensembl" id="ENSEBUT00000024656.1">
    <property type="protein sequence ID" value="ENSEBUP00000024080.1"/>
    <property type="gene ID" value="ENSEBUG00000014824.1"/>
</dbReference>
<reference evidence="1" key="1">
    <citation type="submission" date="2025-08" db="UniProtKB">
        <authorList>
            <consortium name="Ensembl"/>
        </authorList>
    </citation>
    <scope>IDENTIFICATION</scope>
</reference>
<evidence type="ECO:0000313" key="1">
    <source>
        <dbReference type="Ensembl" id="ENSEBUP00000024080.1"/>
    </source>
</evidence>
<organism evidence="1 2">
    <name type="scientific">Eptatretus burgeri</name>
    <name type="common">Inshore hagfish</name>
    <dbReference type="NCBI Taxonomy" id="7764"/>
    <lineage>
        <taxon>Eukaryota</taxon>
        <taxon>Metazoa</taxon>
        <taxon>Chordata</taxon>
        <taxon>Craniata</taxon>
        <taxon>Vertebrata</taxon>
        <taxon>Cyclostomata</taxon>
        <taxon>Myxini</taxon>
        <taxon>Myxiniformes</taxon>
        <taxon>Myxinidae</taxon>
        <taxon>Eptatretinae</taxon>
        <taxon>Eptatretus</taxon>
    </lineage>
</organism>
<dbReference type="SMART" id="SM00150">
    <property type="entry name" value="SPEC"/>
    <property type="match status" value="4"/>
</dbReference>
<dbReference type="GeneTree" id="ENSGT00940000154342"/>
<dbReference type="SUPFAM" id="SSF46966">
    <property type="entry name" value="Spectrin repeat"/>
    <property type="match status" value="4"/>
</dbReference>
<evidence type="ECO:0000313" key="2">
    <source>
        <dbReference type="Proteomes" id="UP000694388"/>
    </source>
</evidence>
<dbReference type="AlphaFoldDB" id="A0A8C4R4P0"/>
<evidence type="ECO:0008006" key="3">
    <source>
        <dbReference type="Google" id="ProtNLM"/>
    </source>
</evidence>
<sequence length="672" mass="76988">MQLYKTLSEIKSEVESVIKTGRQIVQKKHTENSQDLDEQLTKLKHLYNDQGFQVTEGKTELEKALKLSRRLRKEIAGLTEWLALTDIELTRRSAVEEMPEDLDAELAWSLVTQKEVEKRRPLLAAAGETGASLTALLKGQENSVDDKLSLLHSNWIAVTSRTEEWHRLLQDYQTQMTQFDQNIADITTWIYHSQVLLDDAEKLPMHERENVYKKLQNELPETKCKVDTVRLQVQELGAQCGPHCCHLLEPKLKELDQRFNSVSLLINNRKPLPAVLLQEKVLDMPSVLSVQAVQQKVERQRELLESKRAGESGLPPGTYRLASLSSIQSHEPSPLHAAYPLLPFTQPDFTTQLVGPEERNFDERLKEALALIESELQRGEELREEDFIGEKGTLEDGVVVETLKSGETLLERTPDEKKREKLESKLTDLKNKYATIKDIKLIRRQRVVEIAPTWYQFRRGKDDLLQWLKEANAKLAALEYSTDPAAFQALDKELSIRREGYRTLRKQAQELKKEGAGPMLEPELLRLEKRWIEIESKFTKFQPPLYQPPSYQLTSYQPADFHVEGKTPLTDTTSYLLELDELLLELAKIEQGLLAPELTAGNFAELPRQEKALQGVGAELEWLSDSLLATRERQPSVLHAASAADVPKIEASLRRLDTEWENVNNMYDARKR</sequence>
<keyword evidence="2" id="KW-1185">Reference proteome</keyword>
<name>A0A8C4R4P0_EPTBU</name>
<dbReference type="InterPro" id="IPR018159">
    <property type="entry name" value="Spectrin/alpha-actinin"/>
</dbReference>